<organism evidence="6">
    <name type="scientific">Methyloraptor flagellatus</name>
    <dbReference type="NCBI Taxonomy" id="3162530"/>
    <lineage>
        <taxon>Bacteria</taxon>
        <taxon>Pseudomonadati</taxon>
        <taxon>Pseudomonadota</taxon>
        <taxon>Alphaproteobacteria</taxon>
        <taxon>Hyphomicrobiales</taxon>
        <taxon>Ancalomicrobiaceae</taxon>
        <taxon>Methyloraptor</taxon>
    </lineage>
</organism>
<dbReference type="PANTHER" id="PTHR42781:SF4">
    <property type="entry name" value="SPERMIDINE_PUTRESCINE IMPORT ATP-BINDING PROTEIN POTA"/>
    <property type="match status" value="1"/>
</dbReference>
<dbReference type="PANTHER" id="PTHR42781">
    <property type="entry name" value="SPERMIDINE/PUTRESCINE IMPORT ATP-BINDING PROTEIN POTA"/>
    <property type="match status" value="1"/>
</dbReference>
<dbReference type="KEGG" id="mflg:ABS361_09695"/>
<dbReference type="InterPro" id="IPR003593">
    <property type="entry name" value="AAA+_ATPase"/>
</dbReference>
<protein>
    <submittedName>
        <fullName evidence="6">ABC transporter ATP-binding protein</fullName>
    </submittedName>
</protein>
<evidence type="ECO:0000313" key="6">
    <source>
        <dbReference type="EMBL" id="XBY46456.1"/>
    </source>
</evidence>
<dbReference type="SUPFAM" id="SSF50331">
    <property type="entry name" value="MOP-like"/>
    <property type="match status" value="1"/>
</dbReference>
<name>A0AAU7XFV3_9HYPH</name>
<dbReference type="GO" id="GO:0016887">
    <property type="term" value="F:ATP hydrolysis activity"/>
    <property type="evidence" value="ECO:0007669"/>
    <property type="project" value="InterPro"/>
</dbReference>
<dbReference type="AlphaFoldDB" id="A0AAU7XFV3"/>
<keyword evidence="2" id="KW-0813">Transport</keyword>
<dbReference type="GO" id="GO:0022857">
    <property type="term" value="F:transmembrane transporter activity"/>
    <property type="evidence" value="ECO:0007669"/>
    <property type="project" value="InterPro"/>
</dbReference>
<dbReference type="Gene3D" id="2.40.50.100">
    <property type="match status" value="1"/>
</dbReference>
<dbReference type="GO" id="GO:0043190">
    <property type="term" value="C:ATP-binding cassette (ABC) transporter complex"/>
    <property type="evidence" value="ECO:0007669"/>
    <property type="project" value="InterPro"/>
</dbReference>
<gene>
    <name evidence="6" type="ORF">ABS361_09695</name>
</gene>
<sequence length="367" mass="38536">MADRAGFLSVSGAAKTFGAATVLDGVDLSVARGEFVSLLGPSGCGKTTLLRIVAGLMMPDRGRVVLDGDDMTRRPPHRRDIGVVFQSYALFPHLDVAGNVAFGLKARGAAPATIAATVARTLDLVRMSAFAGRPVRALSGGQQQRVAVARALAVGPKLLLLDEPFSALDRKLREAMQIDLKRILREVGTTAIFVTHDQDEALTMSDRIAVMNGGRIEQLDTPEAIYHRPATPFALGFVGLSTRLPGVVTTAADGTVAIDTPLGTLRAPAHFLPGSAVTIGVRPERIRVAASENAAPADNRIRARLADVAFQGARVLLHFSATDGVQILVEAPQLPAGAGPGSELDLVWPVADTLIYPGTAPTLEDAP</sequence>
<dbReference type="Gene3D" id="3.40.50.300">
    <property type="entry name" value="P-loop containing nucleotide triphosphate hydrolases"/>
    <property type="match status" value="1"/>
</dbReference>
<dbReference type="InterPro" id="IPR008995">
    <property type="entry name" value="Mo/tungstate-bd_C_term_dom"/>
</dbReference>
<comment type="similarity">
    <text evidence="1">Belongs to the ABC transporter superfamily.</text>
</comment>
<dbReference type="SMART" id="SM00382">
    <property type="entry name" value="AAA"/>
    <property type="match status" value="1"/>
</dbReference>
<accession>A0AAU7XFV3</accession>
<dbReference type="PROSITE" id="PS50893">
    <property type="entry name" value="ABC_TRANSPORTER_2"/>
    <property type="match status" value="1"/>
</dbReference>
<dbReference type="FunFam" id="3.40.50.300:FF:000133">
    <property type="entry name" value="Spermidine/putrescine import ATP-binding protein PotA"/>
    <property type="match status" value="1"/>
</dbReference>
<feature type="domain" description="ABC transporter" evidence="5">
    <location>
        <begin position="8"/>
        <end position="238"/>
    </location>
</feature>
<dbReference type="GO" id="GO:0015847">
    <property type="term" value="P:putrescine transport"/>
    <property type="evidence" value="ECO:0007669"/>
    <property type="project" value="UniProtKB-ARBA"/>
</dbReference>
<evidence type="ECO:0000256" key="4">
    <source>
        <dbReference type="ARBA" id="ARBA00022840"/>
    </source>
</evidence>
<keyword evidence="3" id="KW-0547">Nucleotide-binding</keyword>
<dbReference type="InterPro" id="IPR003439">
    <property type="entry name" value="ABC_transporter-like_ATP-bd"/>
</dbReference>
<evidence type="ECO:0000259" key="5">
    <source>
        <dbReference type="PROSITE" id="PS50893"/>
    </source>
</evidence>
<dbReference type="InterPro" id="IPR050093">
    <property type="entry name" value="ABC_SmlMolc_Importer"/>
</dbReference>
<evidence type="ECO:0000256" key="1">
    <source>
        <dbReference type="ARBA" id="ARBA00005417"/>
    </source>
</evidence>
<dbReference type="PROSITE" id="PS00211">
    <property type="entry name" value="ABC_TRANSPORTER_1"/>
    <property type="match status" value="1"/>
</dbReference>
<dbReference type="Pfam" id="PF08402">
    <property type="entry name" value="TOBE_2"/>
    <property type="match status" value="1"/>
</dbReference>
<dbReference type="RefSeq" id="WP_407051551.1">
    <property type="nucleotide sequence ID" value="NZ_CP158568.1"/>
</dbReference>
<dbReference type="InterPro" id="IPR017871">
    <property type="entry name" value="ABC_transporter-like_CS"/>
</dbReference>
<keyword evidence="4 6" id="KW-0067">ATP-binding</keyword>
<evidence type="ECO:0000256" key="3">
    <source>
        <dbReference type="ARBA" id="ARBA00022741"/>
    </source>
</evidence>
<proteinExistence type="inferred from homology"/>
<dbReference type="EMBL" id="CP158568">
    <property type="protein sequence ID" value="XBY46456.1"/>
    <property type="molecule type" value="Genomic_DNA"/>
</dbReference>
<reference evidence="6" key="1">
    <citation type="submission" date="2024-06" db="EMBL/GenBank/DDBJ databases">
        <title>Methylostella associata gen. nov., sp. nov., a novel Ancalomicrobiaceae-affiliated facultatively methylotrophic bacteria that feed on methanotrophs of the genus Methylococcus.</title>
        <authorList>
            <person name="Saltykova V."/>
            <person name="Danilova O.V."/>
            <person name="Oshkin I.Y."/>
            <person name="Belova S.E."/>
            <person name="Pimenov N.V."/>
            <person name="Dedysh S.N."/>
        </authorList>
    </citation>
    <scope>NUCLEOTIDE SEQUENCE</scope>
    <source>
        <strain evidence="6">S20</strain>
    </source>
</reference>
<dbReference type="SUPFAM" id="SSF52540">
    <property type="entry name" value="P-loop containing nucleoside triphosphate hydrolases"/>
    <property type="match status" value="1"/>
</dbReference>
<dbReference type="Pfam" id="PF00005">
    <property type="entry name" value="ABC_tran"/>
    <property type="match status" value="1"/>
</dbReference>
<dbReference type="GO" id="GO:0005524">
    <property type="term" value="F:ATP binding"/>
    <property type="evidence" value="ECO:0007669"/>
    <property type="project" value="UniProtKB-KW"/>
</dbReference>
<dbReference type="InterPro" id="IPR013611">
    <property type="entry name" value="Transp-assoc_OB_typ2"/>
</dbReference>
<dbReference type="InterPro" id="IPR027417">
    <property type="entry name" value="P-loop_NTPase"/>
</dbReference>
<evidence type="ECO:0000256" key="2">
    <source>
        <dbReference type="ARBA" id="ARBA00022448"/>
    </source>
</evidence>